<dbReference type="PANTHER" id="PTHR45527">
    <property type="entry name" value="NONRIBOSOMAL PEPTIDE SYNTHETASE"/>
    <property type="match status" value="1"/>
</dbReference>
<dbReference type="PROSITE" id="PS50075">
    <property type="entry name" value="CARRIER"/>
    <property type="match status" value="2"/>
</dbReference>
<evidence type="ECO:0000256" key="3">
    <source>
        <dbReference type="ARBA" id="ARBA00022450"/>
    </source>
</evidence>
<dbReference type="InterPro" id="IPR036736">
    <property type="entry name" value="ACP-like_sf"/>
</dbReference>
<dbReference type="Pfam" id="PF00501">
    <property type="entry name" value="AMP-binding"/>
    <property type="match status" value="1"/>
</dbReference>
<dbReference type="FunFam" id="3.40.50.980:FF:000001">
    <property type="entry name" value="Non-ribosomal peptide synthetase"/>
    <property type="match status" value="1"/>
</dbReference>
<dbReference type="InterPro" id="IPR010071">
    <property type="entry name" value="AA_adenyl_dom"/>
</dbReference>
<dbReference type="Gene3D" id="3.30.559.10">
    <property type="entry name" value="Chloramphenicol acetyltransferase-like domain"/>
    <property type="match status" value="2"/>
</dbReference>
<dbReference type="GO" id="GO:0008610">
    <property type="term" value="P:lipid biosynthetic process"/>
    <property type="evidence" value="ECO:0007669"/>
    <property type="project" value="UniProtKB-ARBA"/>
</dbReference>
<dbReference type="NCBIfam" id="TIGR01733">
    <property type="entry name" value="AA-adenyl-dom"/>
    <property type="match status" value="1"/>
</dbReference>
<evidence type="ECO:0000256" key="1">
    <source>
        <dbReference type="ARBA" id="ARBA00001957"/>
    </source>
</evidence>
<proteinExistence type="inferred from homology"/>
<evidence type="ECO:0000256" key="4">
    <source>
        <dbReference type="ARBA" id="ARBA00022553"/>
    </source>
</evidence>
<evidence type="ECO:0000256" key="5">
    <source>
        <dbReference type="SAM" id="MobiDB-lite"/>
    </source>
</evidence>
<dbReference type="SUPFAM" id="SSF47336">
    <property type="entry name" value="ACP-like"/>
    <property type="match status" value="2"/>
</dbReference>
<dbReference type="SMART" id="SM00823">
    <property type="entry name" value="PKS_PP"/>
    <property type="match status" value="2"/>
</dbReference>
<feature type="region of interest" description="Disordered" evidence="5">
    <location>
        <begin position="1693"/>
        <end position="1741"/>
    </location>
</feature>
<keyword evidence="3" id="KW-0596">Phosphopantetheine</keyword>
<feature type="domain" description="Carrier" evidence="6">
    <location>
        <begin position="1618"/>
        <end position="1692"/>
    </location>
</feature>
<protein>
    <submittedName>
        <fullName evidence="7">Amino acid adenylation domain-containing protein</fullName>
    </submittedName>
</protein>
<dbReference type="GO" id="GO:0072330">
    <property type="term" value="P:monocarboxylic acid biosynthetic process"/>
    <property type="evidence" value="ECO:0007669"/>
    <property type="project" value="UniProtKB-ARBA"/>
</dbReference>
<dbReference type="Gene3D" id="2.30.38.10">
    <property type="entry name" value="Luciferase, Domain 3"/>
    <property type="match status" value="1"/>
</dbReference>
<dbReference type="FunFam" id="3.30.300.30:FF:000010">
    <property type="entry name" value="Enterobactin synthetase component F"/>
    <property type="match status" value="1"/>
</dbReference>
<reference evidence="7 8" key="1">
    <citation type="submission" date="2018-12" db="EMBL/GenBank/DDBJ databases">
        <authorList>
            <consortium name="Pathogen Informatics"/>
        </authorList>
    </citation>
    <scope>NUCLEOTIDE SEQUENCE [LARGE SCALE GENOMIC DNA]</scope>
    <source>
        <strain evidence="7 8">NCTC10485</strain>
    </source>
</reference>
<dbReference type="GO" id="GO:0044550">
    <property type="term" value="P:secondary metabolite biosynthetic process"/>
    <property type="evidence" value="ECO:0007669"/>
    <property type="project" value="UniProtKB-ARBA"/>
</dbReference>
<evidence type="ECO:0000313" key="7">
    <source>
        <dbReference type="EMBL" id="VEG47377.1"/>
    </source>
</evidence>
<dbReference type="CDD" id="cd17646">
    <property type="entry name" value="A_NRPS_AB3403-like"/>
    <property type="match status" value="1"/>
</dbReference>
<dbReference type="InterPro" id="IPR042099">
    <property type="entry name" value="ANL_N_sf"/>
</dbReference>
<dbReference type="CDD" id="cd19540">
    <property type="entry name" value="LCL_NRPS-like"/>
    <property type="match status" value="1"/>
</dbReference>
<dbReference type="SUPFAM" id="SSF52777">
    <property type="entry name" value="CoA-dependent acyltransferases"/>
    <property type="match status" value="4"/>
</dbReference>
<comment type="similarity">
    <text evidence="2">Belongs to the ATP-dependent AMP-binding enzyme family.</text>
</comment>
<dbReference type="GO" id="GO:0003824">
    <property type="term" value="F:catalytic activity"/>
    <property type="evidence" value="ECO:0007669"/>
    <property type="project" value="InterPro"/>
</dbReference>
<dbReference type="Gene3D" id="3.40.50.12780">
    <property type="entry name" value="N-terminal domain of ligase-like"/>
    <property type="match status" value="1"/>
</dbReference>
<dbReference type="Pfam" id="PF00668">
    <property type="entry name" value="Condensation"/>
    <property type="match status" value="2"/>
</dbReference>
<dbReference type="Gene3D" id="3.30.300.30">
    <property type="match status" value="1"/>
</dbReference>
<dbReference type="Pfam" id="PF00550">
    <property type="entry name" value="PP-binding"/>
    <property type="match status" value="2"/>
</dbReference>
<dbReference type="GO" id="GO:0043041">
    <property type="term" value="P:amino acid activation for nonribosomal peptide biosynthetic process"/>
    <property type="evidence" value="ECO:0007669"/>
    <property type="project" value="TreeGrafter"/>
</dbReference>
<dbReference type="PROSITE" id="PS00455">
    <property type="entry name" value="AMP_BINDING"/>
    <property type="match status" value="1"/>
</dbReference>
<feature type="compositionally biased region" description="Low complexity" evidence="5">
    <location>
        <begin position="1693"/>
        <end position="1704"/>
    </location>
</feature>
<feature type="compositionally biased region" description="Polar residues" evidence="5">
    <location>
        <begin position="1730"/>
        <end position="1741"/>
    </location>
</feature>
<dbReference type="InterPro" id="IPR006162">
    <property type="entry name" value="Ppantetheine_attach_site"/>
</dbReference>
<feature type="domain" description="Carrier" evidence="6">
    <location>
        <begin position="975"/>
        <end position="1050"/>
    </location>
</feature>
<dbReference type="GO" id="GO:0005829">
    <property type="term" value="C:cytosol"/>
    <property type="evidence" value="ECO:0007669"/>
    <property type="project" value="TreeGrafter"/>
</dbReference>
<dbReference type="CDD" id="cd19531">
    <property type="entry name" value="LCL_NRPS-like"/>
    <property type="match status" value="1"/>
</dbReference>
<dbReference type="InterPro" id="IPR045851">
    <property type="entry name" value="AMP-bd_C_sf"/>
</dbReference>
<dbReference type="Gene3D" id="1.10.1200.10">
    <property type="entry name" value="ACP-like"/>
    <property type="match status" value="1"/>
</dbReference>
<dbReference type="InterPro" id="IPR000873">
    <property type="entry name" value="AMP-dep_synth/lig_dom"/>
</dbReference>
<keyword evidence="4" id="KW-0597">Phosphoprotein</keyword>
<dbReference type="FunFam" id="1.10.1200.10:FF:000016">
    <property type="entry name" value="Non-ribosomal peptide synthase"/>
    <property type="match status" value="1"/>
</dbReference>
<gene>
    <name evidence="7" type="primary">tycC_3</name>
    <name evidence="7" type="ORF">NCTC10485_01655</name>
</gene>
<dbReference type="InterPro" id="IPR009081">
    <property type="entry name" value="PP-bd_ACP"/>
</dbReference>
<dbReference type="InterPro" id="IPR029058">
    <property type="entry name" value="AB_hydrolase_fold"/>
</dbReference>
<dbReference type="EMBL" id="LR134355">
    <property type="protein sequence ID" value="VEG47377.1"/>
    <property type="molecule type" value="Genomic_DNA"/>
</dbReference>
<dbReference type="GO" id="GO:0031177">
    <property type="term" value="F:phosphopantetheine binding"/>
    <property type="evidence" value="ECO:0007669"/>
    <property type="project" value="InterPro"/>
</dbReference>
<dbReference type="Gene3D" id="3.40.50.1820">
    <property type="entry name" value="alpha/beta hydrolase"/>
    <property type="match status" value="1"/>
</dbReference>
<organism evidence="7 8">
    <name type="scientific">Mycolicibacterium chitae</name>
    <name type="common">Mycobacterium chitae</name>
    <dbReference type="NCBI Taxonomy" id="1792"/>
    <lineage>
        <taxon>Bacteria</taxon>
        <taxon>Bacillati</taxon>
        <taxon>Actinomycetota</taxon>
        <taxon>Actinomycetes</taxon>
        <taxon>Mycobacteriales</taxon>
        <taxon>Mycobacteriaceae</taxon>
        <taxon>Mycolicibacterium</taxon>
    </lineage>
</organism>
<dbReference type="SUPFAM" id="SSF56801">
    <property type="entry name" value="Acetyl-CoA synthetase-like"/>
    <property type="match status" value="2"/>
</dbReference>
<dbReference type="Pfam" id="PF13193">
    <property type="entry name" value="AMP-binding_C"/>
    <property type="match status" value="1"/>
</dbReference>
<dbReference type="FunFam" id="1.10.1200.10:FF:000005">
    <property type="entry name" value="Nonribosomal peptide synthetase 1"/>
    <property type="match status" value="1"/>
</dbReference>
<dbReference type="InterPro" id="IPR001242">
    <property type="entry name" value="Condensation_dom"/>
</dbReference>
<evidence type="ECO:0000259" key="6">
    <source>
        <dbReference type="PROSITE" id="PS50075"/>
    </source>
</evidence>
<dbReference type="InterPro" id="IPR023213">
    <property type="entry name" value="CAT-like_dom_sf"/>
</dbReference>
<keyword evidence="8" id="KW-1185">Reference proteome</keyword>
<dbReference type="PANTHER" id="PTHR45527:SF1">
    <property type="entry name" value="FATTY ACID SYNTHASE"/>
    <property type="match status" value="1"/>
</dbReference>
<evidence type="ECO:0000313" key="8">
    <source>
        <dbReference type="Proteomes" id="UP000282551"/>
    </source>
</evidence>
<name>A0A3S4RCU8_MYCCI</name>
<dbReference type="PROSITE" id="PS00012">
    <property type="entry name" value="PHOSPHOPANTETHEINE"/>
    <property type="match status" value="2"/>
</dbReference>
<dbReference type="Proteomes" id="UP000282551">
    <property type="component" value="Chromosome"/>
</dbReference>
<dbReference type="InterPro" id="IPR020845">
    <property type="entry name" value="AMP-binding_CS"/>
</dbReference>
<sequence length="1741" mass="188601">MTETSLEDRRLELMRRKLSERGLSNSAGADTSSPDAVDRLSDGQLRMWFMQAADPSGALLNICVSYRLTGVVDAARLHEAVDAVAARHSILRTTYHADENGEPHPRVDPDLRPGWASHDLAELSEHARQLRLEVLAQREFAAPFDLTKDSPLRITLVRTGPDEHVLLLVAHHIAWDDGAWRVFFGDLTRAYGGAQLDPEPRRAGGAAPDTVDDDIAYWRTVMADMPEPLELPGPNGSAVPSNWRSSRSTVRLSADTAQRIAELAKDAGCTPYMVLLAAFGALIHRYTHSDDFLVVTPVLNRDADAEDTIGYYGNTVAMRLRPTAALTFRDLLNQTRDTALGAFAHQRVNLDRMVRELNPDRRHGAERMTRVSFGFREPDGGGFCPPGVECHRAELRGQLTQLPLGFMVEFDRTGALVEAEHLVEILEPALAEQLLHHFSVLLDGALAAPDTALGRLRVLDDADAAWLNEMSHGERFETPPATLGDLVTAQVQRTPDAVAVVYEGRRYSYREINESANQVAHWLIEQGIGAEDRVAILLDKSPELVIIALGVVKAGAVYLPVDPTYPQDRLNFILGDCDAKLVVREPLTGLDKYRTDDPTDADRVRPLTPDNTAYLIYTSGTTGQPKGVPVSHRPISEYFVWFQGDYQIDENDRLLQVASPSFDISIGEVFGTLACGARIVIHKPGGLNDIGYLTDLLRDEGITAMHFVPSLLGLFLSLPGVNQWRTLQRVPIGGEPLPGEVADKFHATFDAMLHNFYGPTETVVNASRFKVQGKQGTRIVPIGKPKINTQIYLLDDALQPVPVGVIGEIYIGGTHVAHGYHRRPGLTAERFVADPFTPGGRLYRSGDLARRNADGDIEFVGRADEQVKIRGFRIELGDVAAAISVDPSVGQAVVVVSDLPQLGKSLVGYLTPVAGEPLESVDVDRIRTRVAAALPEYMVPAGYVVLEEIPITTHGKIDKAALPQPEIVSATAFREPETATERQVAALFAELLARDRVGADDSFFDLGGHSLLATKLVAAVRSACGVDIGVREIFELATVAAIARHIDAVAAGTAGPARPRLVPVPHDGPAPLSASQLRSWFTYRVEGPGVVNNIPFAARLNGPVDTEAMRAAIGDLVDRHEILRTTYREIDGVPYQIINPAAGLPVRVEDGTGAQWITEQLDRERAHIFDLENEWPIRAAVLRADDAHVLALTMHHIAGDHWSANVLFTDLLVAYQARCAGERPHWAPLPVQYADFGVWQAELLAEDAGIAGPQRDYWVEQLRGLPEDIGLRPDHPRPPVLSGVGEAVAFDVDASTRSKLAALGAELGVTEFMILQAAVAVALHKAGSGLDIPIGSPVAGRTEAELDQLIGFFINILVLRNDLRGNPTVRELLGRTRDMALAAYANQDLPFDQVVDAVSPVRSLSRNPLFGVVVHVREQLPVDRVIDPGTDGAGPTTFTALEPDFDAAHADLQLSFFAGEDGYRCHAIYRSELYDRGTMTRFTEWLGRVVDAFAANPDATLRDIDVIDPAERHRILAEFSGVGDARAYVLDETLQPVPAGVVGDVYTGGGPLAAARYGGAGDTAARFVANPFTDQAGSRLYRTGERGRWTSDGILELLERAGAAPAAAPAATPRSAEPPSTATERTLAAMLEEVLDVTDVGRRDDFFTLGGDSILAVQLAARARDAGLNLKARMVFEHPVLQELGEVVDSAPAPADQGAAAAAEEAADTRHAPMAASGLSSDELAELTASWGTPNGQNGSQ</sequence>
<dbReference type="InterPro" id="IPR025110">
    <property type="entry name" value="AMP-bd_C"/>
</dbReference>
<dbReference type="InterPro" id="IPR020806">
    <property type="entry name" value="PKS_PP-bd"/>
</dbReference>
<comment type="cofactor">
    <cofactor evidence="1">
        <name>pantetheine 4'-phosphate</name>
        <dbReference type="ChEBI" id="CHEBI:47942"/>
    </cofactor>
</comment>
<dbReference type="UniPathway" id="UPA00011"/>
<dbReference type="FunFam" id="3.40.50.12780:FF:000012">
    <property type="entry name" value="Non-ribosomal peptide synthetase"/>
    <property type="match status" value="1"/>
</dbReference>
<dbReference type="FunFam" id="2.30.38.10:FF:000001">
    <property type="entry name" value="Non-ribosomal peptide synthetase PvdI"/>
    <property type="match status" value="1"/>
</dbReference>
<accession>A0A3S4RCU8</accession>
<dbReference type="Gene3D" id="3.30.559.30">
    <property type="entry name" value="Nonribosomal peptide synthetase, condensation domain"/>
    <property type="match status" value="2"/>
</dbReference>
<evidence type="ECO:0000256" key="2">
    <source>
        <dbReference type="ARBA" id="ARBA00006432"/>
    </source>
</evidence>